<feature type="domain" description="EF-hand" evidence="2">
    <location>
        <begin position="109"/>
        <end position="144"/>
    </location>
</feature>
<dbReference type="SUPFAM" id="SSF47473">
    <property type="entry name" value="EF-hand"/>
    <property type="match status" value="1"/>
</dbReference>
<accession>A0A4P7C3G6</accession>
<proteinExistence type="predicted"/>
<dbReference type="Proteomes" id="UP000294325">
    <property type="component" value="Chromosome"/>
</dbReference>
<dbReference type="InterPro" id="IPR002048">
    <property type="entry name" value="EF_hand_dom"/>
</dbReference>
<dbReference type="OrthoDB" id="6706523at2"/>
<organism evidence="3 4">
    <name type="scientific">Nitrosococcus wardiae</name>
    <dbReference type="NCBI Taxonomy" id="1814290"/>
    <lineage>
        <taxon>Bacteria</taxon>
        <taxon>Pseudomonadati</taxon>
        <taxon>Pseudomonadota</taxon>
        <taxon>Gammaproteobacteria</taxon>
        <taxon>Chromatiales</taxon>
        <taxon>Chromatiaceae</taxon>
        <taxon>Nitrosococcus</taxon>
    </lineage>
</organism>
<evidence type="ECO:0000259" key="2">
    <source>
        <dbReference type="PROSITE" id="PS50222"/>
    </source>
</evidence>
<dbReference type="SMART" id="SM00054">
    <property type="entry name" value="EFh"/>
    <property type="match status" value="4"/>
</dbReference>
<dbReference type="PANTHER" id="PTHR10827:SF52">
    <property type="entry name" value="IP16409P"/>
    <property type="match status" value="1"/>
</dbReference>
<dbReference type="PROSITE" id="PS50222">
    <property type="entry name" value="EF_HAND_2"/>
    <property type="match status" value="2"/>
</dbReference>
<dbReference type="RefSeq" id="WP_134359467.1">
    <property type="nucleotide sequence ID" value="NZ_CP038033.1"/>
</dbReference>
<evidence type="ECO:0000313" key="3">
    <source>
        <dbReference type="EMBL" id="QBQ56217.1"/>
    </source>
</evidence>
<dbReference type="EMBL" id="CP038033">
    <property type="protein sequence ID" value="QBQ56217.1"/>
    <property type="molecule type" value="Genomic_DNA"/>
</dbReference>
<reference evidence="3 4" key="1">
    <citation type="submission" date="2019-03" db="EMBL/GenBank/DDBJ databases">
        <title>The genome sequence of Nitrosococcus wardiae strain D1FHST reveals the archetypal metabolic capacity of ammonia-oxidizing Gammaproteobacteria.</title>
        <authorList>
            <person name="Wang L."/>
            <person name="Lim C.K."/>
            <person name="Hanson T.E."/>
            <person name="Dang H."/>
            <person name="Klotz M.G."/>
        </authorList>
    </citation>
    <scope>NUCLEOTIDE SEQUENCE [LARGE SCALE GENOMIC DNA]</scope>
    <source>
        <strain evidence="3 4">D1FHS</strain>
    </source>
</reference>
<dbReference type="PROSITE" id="PS51257">
    <property type="entry name" value="PROKAR_LIPOPROTEIN"/>
    <property type="match status" value="1"/>
</dbReference>
<dbReference type="PROSITE" id="PS00018">
    <property type="entry name" value="EF_HAND_1"/>
    <property type="match status" value="2"/>
</dbReference>
<dbReference type="PANTHER" id="PTHR10827">
    <property type="entry name" value="RETICULOCALBIN"/>
    <property type="match status" value="1"/>
</dbReference>
<protein>
    <recommendedName>
        <fullName evidence="2">EF-hand domain-containing protein</fullName>
    </recommendedName>
</protein>
<dbReference type="InterPro" id="IPR011992">
    <property type="entry name" value="EF-hand-dom_pair"/>
</dbReference>
<dbReference type="AlphaFoldDB" id="A0A4P7C3G6"/>
<feature type="chain" id="PRO_5020861488" description="EF-hand domain-containing protein" evidence="1">
    <location>
        <begin position="19"/>
        <end position="195"/>
    </location>
</feature>
<feature type="domain" description="EF-hand" evidence="2">
    <location>
        <begin position="34"/>
        <end position="63"/>
    </location>
</feature>
<gene>
    <name evidence="3" type="ORF">E3U44_18205</name>
</gene>
<keyword evidence="1" id="KW-0732">Signal</keyword>
<evidence type="ECO:0000256" key="1">
    <source>
        <dbReference type="SAM" id="SignalP"/>
    </source>
</evidence>
<dbReference type="Gene3D" id="1.10.238.10">
    <property type="entry name" value="EF-hand"/>
    <property type="match status" value="3"/>
</dbReference>
<dbReference type="GO" id="GO:0005509">
    <property type="term" value="F:calcium ion binding"/>
    <property type="evidence" value="ECO:0007669"/>
    <property type="project" value="InterPro"/>
</dbReference>
<name>A0A4P7C3G6_9GAMM</name>
<evidence type="ECO:0000313" key="4">
    <source>
        <dbReference type="Proteomes" id="UP000294325"/>
    </source>
</evidence>
<feature type="signal peptide" evidence="1">
    <location>
        <begin position="1"/>
        <end position="18"/>
    </location>
</feature>
<dbReference type="KEGG" id="nwr:E3U44_18205"/>
<dbReference type="InterPro" id="IPR018247">
    <property type="entry name" value="EF_Hand_1_Ca_BS"/>
</dbReference>
<keyword evidence="4" id="KW-1185">Reference proteome</keyword>
<dbReference type="Pfam" id="PF13202">
    <property type="entry name" value="EF-hand_5"/>
    <property type="match status" value="5"/>
</dbReference>
<sequence length="195" mass="21195">MKLSNRIIALAAILGLLATGCTTTRNITGFIGRDTAFNKLDADGDGVISEQEALKLPALYTSFSRADTDQDNNLSKAEFKALTTRLTAIEFSRADFNGDGAISEREANAVGPSLKEAFDRVDADNDGGVSQSEYRAATVNLLKDTQLSEFDQDKDGVLDRDEAKNNPFIADNFDSLDIDGNGLISAEEYRWAQQD</sequence>